<dbReference type="AlphaFoldDB" id="A0AAW0F5G5"/>
<organism evidence="2 3">
    <name type="scientific">Novymonas esmeraldas</name>
    <dbReference type="NCBI Taxonomy" id="1808958"/>
    <lineage>
        <taxon>Eukaryota</taxon>
        <taxon>Discoba</taxon>
        <taxon>Euglenozoa</taxon>
        <taxon>Kinetoplastea</taxon>
        <taxon>Metakinetoplastina</taxon>
        <taxon>Trypanosomatida</taxon>
        <taxon>Trypanosomatidae</taxon>
        <taxon>Novymonas</taxon>
    </lineage>
</organism>
<accession>A0AAW0F5G5</accession>
<dbReference type="Proteomes" id="UP001430356">
    <property type="component" value="Unassembled WGS sequence"/>
</dbReference>
<name>A0AAW0F5G5_9TRYP</name>
<feature type="region of interest" description="Disordered" evidence="1">
    <location>
        <begin position="76"/>
        <end position="111"/>
    </location>
</feature>
<feature type="compositionally biased region" description="Low complexity" evidence="1">
    <location>
        <begin position="50"/>
        <end position="61"/>
    </location>
</feature>
<evidence type="ECO:0000313" key="2">
    <source>
        <dbReference type="EMBL" id="KAK7201503.1"/>
    </source>
</evidence>
<proteinExistence type="predicted"/>
<dbReference type="EMBL" id="JAECZO010000016">
    <property type="protein sequence ID" value="KAK7201503.1"/>
    <property type="molecule type" value="Genomic_DNA"/>
</dbReference>
<keyword evidence="3" id="KW-1185">Reference proteome</keyword>
<evidence type="ECO:0000313" key="3">
    <source>
        <dbReference type="Proteomes" id="UP001430356"/>
    </source>
</evidence>
<feature type="region of interest" description="Disordered" evidence="1">
    <location>
        <begin position="1"/>
        <end position="62"/>
    </location>
</feature>
<protein>
    <submittedName>
        <fullName evidence="2">Uncharacterized protein</fullName>
    </submittedName>
</protein>
<gene>
    <name evidence="2" type="ORF">NESM_000214100</name>
</gene>
<evidence type="ECO:0000256" key="1">
    <source>
        <dbReference type="SAM" id="MobiDB-lite"/>
    </source>
</evidence>
<comment type="caution">
    <text evidence="2">The sequence shown here is derived from an EMBL/GenBank/DDBJ whole genome shotgun (WGS) entry which is preliminary data.</text>
</comment>
<reference evidence="2 3" key="1">
    <citation type="journal article" date="2021" name="MBio">
        <title>A New Model Trypanosomatid, Novymonas esmeraldas: Genomic Perception of Its 'Candidatus Pandoraea novymonadis' Endosymbiont.</title>
        <authorList>
            <person name="Zakharova A."/>
            <person name="Saura A."/>
            <person name="Butenko A."/>
            <person name="Podesvova L."/>
            <person name="Warmusova S."/>
            <person name="Kostygov A.Y."/>
            <person name="Nenarokova A."/>
            <person name="Lukes J."/>
            <person name="Opperdoes F.R."/>
            <person name="Yurchenko V."/>
        </authorList>
    </citation>
    <scope>NUCLEOTIDE SEQUENCE [LARGE SCALE GENOMIC DNA]</scope>
    <source>
        <strain evidence="2 3">E262AT.01</strain>
    </source>
</reference>
<feature type="compositionally biased region" description="Pro residues" evidence="1">
    <location>
        <begin position="79"/>
        <end position="89"/>
    </location>
</feature>
<feature type="compositionally biased region" description="Polar residues" evidence="1">
    <location>
        <begin position="38"/>
        <end position="47"/>
    </location>
</feature>
<sequence>MSDHNDSTSPARTRRPDEVHPPTTPHQAESAKVAVAADSTQSRSAATKRSLPTPLSSLGSLKATHQRDLNARRYMCPPLQLPHPLPPTAPSTSSTQKQTGFSTERCEPTSLFSSNQRFGEASSLGISASTSTVPPGLSDSITPLHWLRTAEGRVVLQPKTTAVVVPDTRARAPAHVFERFVEPEVNRSAAEEDAMLHVAAAFDTLCA</sequence>